<dbReference type="SUPFAM" id="SSF46689">
    <property type="entry name" value="Homeodomain-like"/>
    <property type="match status" value="1"/>
</dbReference>
<evidence type="ECO:0000256" key="1">
    <source>
        <dbReference type="SAM" id="Coils"/>
    </source>
</evidence>
<feature type="coiled-coil region" evidence="1">
    <location>
        <begin position="123"/>
        <end position="151"/>
    </location>
</feature>
<sequence length="154" mass="16762">MADPKEDESAQIPTEVPATVEAAVTKKKAPRAKAAKAQPERPARKAVAKPVPATTDASTTVRKARRVYSEKERGQLLGQIEKSIGRGESVKNATSRAGISEQTYYQWKKSAAPASDGGDLKDLLALEEENARLKKLLADRLRKENAELKKKLGL</sequence>
<evidence type="ECO:0000256" key="2">
    <source>
        <dbReference type="SAM" id="MobiDB-lite"/>
    </source>
</evidence>
<organism evidence="3 4">
    <name type="scientific">Mesorhizobium onobrychidis</name>
    <dbReference type="NCBI Taxonomy" id="2775404"/>
    <lineage>
        <taxon>Bacteria</taxon>
        <taxon>Pseudomonadati</taxon>
        <taxon>Pseudomonadota</taxon>
        <taxon>Alphaproteobacteria</taxon>
        <taxon>Hyphomicrobiales</taxon>
        <taxon>Phyllobacteriaceae</taxon>
        <taxon>Mesorhizobium</taxon>
    </lineage>
</organism>
<gene>
    <name evidence="3" type="ORF">IHQ72_35810</name>
</gene>
<dbReference type="RefSeq" id="WP_258124298.1">
    <property type="nucleotide sequence ID" value="NZ_CP062230.1"/>
</dbReference>
<feature type="compositionally biased region" description="Basic residues" evidence="2">
    <location>
        <begin position="25"/>
        <end position="34"/>
    </location>
</feature>
<dbReference type="Proteomes" id="UP001058098">
    <property type="component" value="Plasmid pOM4"/>
</dbReference>
<dbReference type="Pfam" id="PF01527">
    <property type="entry name" value="HTH_Tnp_1"/>
    <property type="match status" value="1"/>
</dbReference>
<protein>
    <submittedName>
        <fullName evidence="3">Transposase</fullName>
    </submittedName>
</protein>
<evidence type="ECO:0000313" key="3">
    <source>
        <dbReference type="EMBL" id="UVC19417.1"/>
    </source>
</evidence>
<geneLocation type="plasmid" evidence="3 4">
    <name>pOM4</name>
</geneLocation>
<keyword evidence="3" id="KW-0614">Plasmid</keyword>
<proteinExistence type="predicted"/>
<dbReference type="EMBL" id="CP062230">
    <property type="protein sequence ID" value="UVC19417.1"/>
    <property type="molecule type" value="Genomic_DNA"/>
</dbReference>
<dbReference type="InterPro" id="IPR002514">
    <property type="entry name" value="Transposase_8"/>
</dbReference>
<dbReference type="InterPro" id="IPR009057">
    <property type="entry name" value="Homeodomain-like_sf"/>
</dbReference>
<keyword evidence="1" id="KW-0175">Coiled coil</keyword>
<keyword evidence="4" id="KW-1185">Reference proteome</keyword>
<reference evidence="3" key="1">
    <citation type="submission" date="2020-09" db="EMBL/GenBank/DDBJ databases">
        <title>Rhizobia associated with sainfoin plants.</title>
        <authorList>
            <person name="Asharfi S."/>
            <person name="Kuzmanovic N."/>
            <person name="Bunk B."/>
            <person name="Sproeer C."/>
            <person name="Becker M."/>
            <person name="Thuenen T."/>
        </authorList>
    </citation>
    <scope>NUCLEOTIDE SEQUENCE</scope>
    <source>
        <strain evidence="3">OM4</strain>
        <plasmid evidence="3">pOM4</plasmid>
    </source>
</reference>
<accession>A0ABY5R8V8</accession>
<name>A0ABY5R8V8_9HYPH</name>
<evidence type="ECO:0000313" key="4">
    <source>
        <dbReference type="Proteomes" id="UP001058098"/>
    </source>
</evidence>
<feature type="region of interest" description="Disordered" evidence="2">
    <location>
        <begin position="1"/>
        <end position="67"/>
    </location>
</feature>
<feature type="compositionally biased region" description="Low complexity" evidence="2">
    <location>
        <begin position="13"/>
        <end position="23"/>
    </location>
</feature>